<dbReference type="Pfam" id="PF10231">
    <property type="entry name" value="COA8"/>
    <property type="match status" value="1"/>
</dbReference>
<name>A0A653BS36_CALMS</name>
<keyword evidence="4" id="KW-0809">Transit peptide</keyword>
<comment type="similarity">
    <text evidence="2">Belongs to the COA8 family.</text>
</comment>
<evidence type="ECO:0000256" key="6">
    <source>
        <dbReference type="ARBA" id="ARBA00023136"/>
    </source>
</evidence>
<dbReference type="EMBL" id="CAACVG010004456">
    <property type="protein sequence ID" value="VEN38402.1"/>
    <property type="molecule type" value="Genomic_DNA"/>
</dbReference>
<comment type="subcellular location">
    <subcellularLocation>
        <location evidence="1">Mitochondrion inner membrane</location>
        <topology evidence="1">Peripheral membrane protein</topology>
        <orientation evidence="1">Matrix side</orientation>
    </subcellularLocation>
</comment>
<keyword evidence="5" id="KW-0496">Mitochondrion</keyword>
<reference evidence="7 8" key="1">
    <citation type="submission" date="2019-01" db="EMBL/GenBank/DDBJ databases">
        <authorList>
            <person name="Sayadi A."/>
        </authorList>
    </citation>
    <scope>NUCLEOTIDE SEQUENCE [LARGE SCALE GENOMIC DNA]</scope>
</reference>
<keyword evidence="3" id="KW-0999">Mitochondrion inner membrane</keyword>
<accession>A0A653BS36</accession>
<dbReference type="OrthoDB" id="6246201at2759"/>
<evidence type="ECO:0000256" key="5">
    <source>
        <dbReference type="ARBA" id="ARBA00023128"/>
    </source>
</evidence>
<keyword evidence="8" id="KW-1185">Reference proteome</keyword>
<gene>
    <name evidence="7" type="ORF">CALMAC_LOCUS3308</name>
</gene>
<evidence type="ECO:0000256" key="1">
    <source>
        <dbReference type="ARBA" id="ARBA00004443"/>
    </source>
</evidence>
<dbReference type="PANTHER" id="PTHR31107">
    <property type="entry name" value="APOPTOGENIC PROTEIN 1, MITOCHONDRIAL"/>
    <property type="match status" value="1"/>
</dbReference>
<evidence type="ECO:0000256" key="3">
    <source>
        <dbReference type="ARBA" id="ARBA00022792"/>
    </source>
</evidence>
<evidence type="ECO:0000313" key="8">
    <source>
        <dbReference type="Proteomes" id="UP000410492"/>
    </source>
</evidence>
<proteinExistence type="inferred from homology"/>
<dbReference type="InterPro" id="IPR018796">
    <property type="entry name" value="COA8"/>
</dbReference>
<organism evidence="7 8">
    <name type="scientific">Callosobruchus maculatus</name>
    <name type="common">Southern cowpea weevil</name>
    <name type="synonym">Pulse bruchid</name>
    <dbReference type="NCBI Taxonomy" id="64391"/>
    <lineage>
        <taxon>Eukaryota</taxon>
        <taxon>Metazoa</taxon>
        <taxon>Ecdysozoa</taxon>
        <taxon>Arthropoda</taxon>
        <taxon>Hexapoda</taxon>
        <taxon>Insecta</taxon>
        <taxon>Pterygota</taxon>
        <taxon>Neoptera</taxon>
        <taxon>Endopterygota</taxon>
        <taxon>Coleoptera</taxon>
        <taxon>Polyphaga</taxon>
        <taxon>Cucujiformia</taxon>
        <taxon>Chrysomeloidea</taxon>
        <taxon>Chrysomelidae</taxon>
        <taxon>Bruchinae</taxon>
        <taxon>Bruchini</taxon>
        <taxon>Callosobruchus</taxon>
    </lineage>
</organism>
<keyword evidence="6" id="KW-0472">Membrane</keyword>
<evidence type="ECO:0000256" key="2">
    <source>
        <dbReference type="ARBA" id="ARBA00005453"/>
    </source>
</evidence>
<dbReference type="GO" id="GO:0097193">
    <property type="term" value="P:intrinsic apoptotic signaling pathway"/>
    <property type="evidence" value="ECO:0007669"/>
    <property type="project" value="InterPro"/>
</dbReference>
<dbReference type="PANTHER" id="PTHR31107:SF2">
    <property type="entry name" value="CYTOCHROME C OXIDASE ASSEMBLY FACTOR 8"/>
    <property type="match status" value="1"/>
</dbReference>
<evidence type="ECO:0000313" key="7">
    <source>
        <dbReference type="EMBL" id="VEN38402.1"/>
    </source>
</evidence>
<dbReference type="AlphaFoldDB" id="A0A653BS36"/>
<evidence type="ECO:0000256" key="4">
    <source>
        <dbReference type="ARBA" id="ARBA00022946"/>
    </source>
</evidence>
<dbReference type="GO" id="GO:0005743">
    <property type="term" value="C:mitochondrial inner membrane"/>
    <property type="evidence" value="ECO:0007669"/>
    <property type="project" value="UniProtKB-SubCell"/>
</dbReference>
<evidence type="ECO:0008006" key="9">
    <source>
        <dbReference type="Google" id="ProtNLM"/>
    </source>
</evidence>
<protein>
    <recommendedName>
        <fullName evidence="9">Apoptogenic protein 1, mitochondrial</fullName>
    </recommendedName>
</protein>
<sequence>MSVLYKNLLSCKSKHKLIIKRIASTRPTGTVFIEKTLEVPVIVISEQDDVDLIGPPDPISNLRPILRKRHLHETPLQQKLREMQDETQSWNQDFWAKHNTKFMKQKLEFINSYQTRGEEKKQLTADEMSEFYKRFLDDTWQTHLAYNMEWYKRNFTLLFLSLWVSLERSCTIYLPKWV</sequence>
<dbReference type="Proteomes" id="UP000410492">
    <property type="component" value="Unassembled WGS sequence"/>
</dbReference>